<evidence type="ECO:0000313" key="15">
    <source>
        <dbReference type="EMBL" id="JAQ02100.1"/>
    </source>
</evidence>
<dbReference type="Gene3D" id="3.90.290.10">
    <property type="entry name" value="TGF-beta binding (TB) domain"/>
    <property type="match status" value="9"/>
</dbReference>
<feature type="domain" description="EGF-like" evidence="13">
    <location>
        <begin position="1453"/>
        <end position="1493"/>
    </location>
</feature>
<dbReference type="PANTHER" id="PTHR47333:SF4">
    <property type="entry name" value="EGF-LIKE DOMAIN-CONTAINING PROTEIN"/>
    <property type="match status" value="1"/>
</dbReference>
<dbReference type="FunFam" id="2.10.25.10:FF:000019">
    <property type="entry name" value="latent-transforming growth factor beta-binding protein 1 isoform X2"/>
    <property type="match status" value="1"/>
</dbReference>
<dbReference type="InterPro" id="IPR026823">
    <property type="entry name" value="cEGF"/>
</dbReference>
<feature type="domain" description="TB" evidence="14">
    <location>
        <begin position="942"/>
        <end position="985"/>
    </location>
</feature>
<feature type="domain" description="EGF-like" evidence="13">
    <location>
        <begin position="574"/>
        <end position="614"/>
    </location>
</feature>
<keyword evidence="10" id="KW-0325">Glycoprotein</keyword>
<feature type="domain" description="TB" evidence="14">
    <location>
        <begin position="1624"/>
        <end position="1679"/>
    </location>
</feature>
<feature type="domain" description="TB" evidence="14">
    <location>
        <begin position="1784"/>
        <end position="1835"/>
    </location>
</feature>
<feature type="domain" description="EGF-like" evidence="13">
    <location>
        <begin position="811"/>
        <end position="852"/>
    </location>
</feature>
<keyword evidence="4 11" id="KW-0245">EGF-like domain</keyword>
<dbReference type="PROSITE" id="PS00022">
    <property type="entry name" value="EGF_1"/>
    <property type="match status" value="1"/>
</dbReference>
<feature type="domain" description="EGF-like" evidence="13">
    <location>
        <begin position="2694"/>
        <end position="2729"/>
    </location>
</feature>
<dbReference type="PRINTS" id="PR00907">
    <property type="entry name" value="THRMBOMODULN"/>
</dbReference>
<feature type="domain" description="TB" evidence="14">
    <location>
        <begin position="2151"/>
        <end position="2202"/>
    </location>
</feature>
<keyword evidence="6" id="KW-0732">Signal</keyword>
<dbReference type="InterPro" id="IPR017878">
    <property type="entry name" value="TB_dom"/>
</dbReference>
<feature type="domain" description="EGF-like" evidence="13">
    <location>
        <begin position="1979"/>
        <end position="2019"/>
    </location>
</feature>
<keyword evidence="7" id="KW-0677">Repeat</keyword>
<sequence>RRSLRMLLKRAMGADELRGSRQDLGGSRQDLGGSRQDVPGTPGKMLWSLISAALLLVPTFPVTSQFQTNHSITTPLGGPNVCGQRTVRHYCCPGWQINISSGLCIIPVCPRRCGAKGRCVKPNRCLCENGALASSCINRSGPSHSHRPSGGYNGLGSSVNALEGAPTLHKKSSDAHDKPSDACHYPCLNGGKCVGGKCSCKAGYTGEACSEAICKESCLNGGRCIAPDKCACIYGYTGKRCEADYRTGPCYTKIENGLCQSQLAGVVCTRNLCCATVGKAWGHPCEMCPNNLPCEEGHLKNIHSGQCVDINECEAIPGLCQGGKCINTVGSFKCECRAGYARDLESNACRDVDECDNREDICENGRCVNTVGSYYCICDPGFITNRDNTGCIDARQDYCYTSYRRGGTCRDALSMRLSKRDCCCGVNMGKAWGGACEECPVQGEIGYVRLCGERIPGSDYTTGPKDRDGFPTKSGGGSDRDAPDFDYDGRMVNVDECGLRPDICGGGQCTDTPDGYSCKCYPGYEQGQTQVCEDVDECKQGFCLGGKCFNSPGSFQCTCPPGFDVSSDGKRCLDHDECTQNGMCANGICINMDGSFKCKCRNGFVLSSTGHSCVDTDECLENPRICLNGRCENTPGSYRCVCQPGFTLSADGSFCMDTDECSKGMCNNGRCINMEGTFKCLCDSGFKLSPDHKNCIDIDECQSQTPPCQNGNCRNTIGSFTCDCQRGFNLGPDGRSCVDTRRELCYAQVEDGQCSNPSITPVSKSSCCCCVSFANQPMAWGTSCQICPLPGTEEFKQLCPHGPGMTNAGIDINECAQNPDICQNGACENLMGSHRCVCNPGFEEDSTGKQCVDIDECKVDMNICYGGQCRNTPGSFQCICPTGTQLNVITHACEDVDECRELGSDACFNGRCYNTFGSYTCDCEPGSILDHTGRICIDNRKGSCWTRLVGGRCESNLPQLTLKSECCCSVGLAWGSPCEPCHTRDCDCPKGYAKRDGKVCKDINECELNAGVCQGGGTCVNTEGSFTCICPPGLTLDSTGTMCIDMRQESCFTDFKHGQGQGVMEGLFPRTLCCCSGIGKAWGGPSGGDGCETCPKSGTTTFNELCPKGKGYVDKKEINECLEFPNMCANGRCTNYPPGTFSCKCNQGYSLDAAGIKCVDIDECSILHGVCGNGTCQNIPGSFECECKEGYESTAMMKVCMDINECERIPGLCKGGICRNTPGSFKCDCPEGHELSADMRYCKDIDECSRTSGICSNGVCENMMGTYQCVCDDGYEHAGITSHCEDIDECDSINGGCQGVCLNTPGSYSCSCKDGFHLKNDGRSCVDIDECGENSRICNGGKCSNTIGSFKCECTKGLLPGPDGSSCVDINECEDHENICGNGDCDNTIGSFRCHCNVGYSTKPNEGPHCTDDDECELMMHNCDINADCINNPGSFGCRCKDGFVGDGVTCRDINECLTNNGGCNQHAQCRNTQGSFECVCDSGFRGDGYSCTDIDECAEHPMYCSNGHCLNQPGNYRCECEMGFMHPDSTETACVDINECTVFNNVCVNGRCENIFGLFKCICNEGFQLDHTGGNCTDINECENPGACRFGTCENTKGSFLCKCPPNYQLTPTKNACVDKRESRCYKSVTTIDGRSSCSQETGHPVTKATCCCTLGKAWGSRCEVCPEYGSKAFRELCPAGQGYRPNEHTVEIEDVNECLEHENICKNGHCTNTFGSFMCSCNEGFRFNSEKSICEDIDECSEQPSVCGVGYCMNEQGTFQCICPEGYMQRPNGKECIDQRKGNCYMGYEDGQCSHPMTNEQTKMICCCSMGEAWGEPCLPCPTPRSRDYIDLCGTQPGLIVNPITNQTEEIDECKLMPTMCNHGACMNTPGSFECHCNRGFSYDIDGHQCIDENECLRSPSPCRGNAQCVNTQGGYECQCPDGYKLGMSNRDCIDIDECEEKVGVCEHGTCNNFQGSFQCVCHSGYSLTPSRSSCVDIDECTRHPNICNNGTCTNLMGSYKCHCHAGFKLSPNNDCIDIDECQSTPYLCRNGRCRNAVGSFRCECADGYLLSPDGQQCRDVNECIESPSTCPPPGKCQNTMGSFMCTCPPGYHLSQDSERCIDIDECIDRRGMCEGGVCINTDGGFVCNCPDGFILSESKLKCIDIRQDLCFEKLDRGRCVEARMEPITMKECCCAMGKAWGRSCEYCPEEGTDEFLKLCPQGIGRYDTGADLNECEFMPNVCSGGDCINTDGSYRCVCPTGYVLDGSGKKCTDENECHRSQNICGNGTCTNMEGSFDCNCSPGFAPGPTGVCEDVNECQEMSNQCAFRCHNVPGSFRCICPYGYALAPDGRHCQDVDECQTPANTCKFSCKNLIGSFMCICPEGYRKVGDSDDCEDIDECDTIPGVCENGYCTNLDGGFQCDCFPGYRANFDSTKCIDERQGVCYRQLSNGKCATHSDTRMMVTKADCCCTMGAAWGSACERCPTPGTLNYTDLCLESGIGVDGQDINECETLPDLCKHGSCINTLGSYKCLCNKGFKVDPSGTVCRDVNECENRPSPCEFGCQNTPGSFLCSCPRGFQLSADGIKCLDVDECLTGMHICQGKCKNTHGSYECTCDKGYTQEGDSCLDIDECEEDKSLCPRPGRCINTMGSFKCLCPRGYTLHKSGKYCKDNDECSDDSKCEHGCQNILGSYRCGCPEGYLKHAYYNHCVDENECEQSPCTNGQCINTIGSFKCGCTDGFQYDQNAALCVQINSACIGSPCSFGCSPGDSGTSVGFTCGCPPGFQHVGQGHCFSTVNSRSPVGQSSFPSLGYHINGFPLDATQQDPYRVSADKIISTEGCFSCKTNGRQRRTTNGTTIERNSRKHPNHPKRKHPQRHHKPLNWTRNKRHNAHPISGESDYHLPRRWPVVDVSRNSTALNSVEDLIWVHETKVVEIRVTQTKHRTRIIKLMPATEADDFDYQITKGNEKNMFELVKKHGVWSLHFRRRLKTPGATFHLEITATPTWKVTNQKLRVERPLVLHIRLIVLQ</sequence>
<feature type="domain" description="EGF-like" evidence="13">
    <location>
        <begin position="895"/>
        <end position="937"/>
    </location>
</feature>
<dbReference type="PROSITE" id="PS00010">
    <property type="entry name" value="ASX_HYDROXYL"/>
    <property type="match status" value="41"/>
</dbReference>
<dbReference type="FunFam" id="2.10.25.10:FF:000014">
    <property type="entry name" value="Latent-transforming growth factor beta-binding protein 3"/>
    <property type="match status" value="5"/>
</dbReference>
<dbReference type="FunFam" id="2.10.25.10:FF:000096">
    <property type="entry name" value="Putative fibrillin 2"/>
    <property type="match status" value="2"/>
</dbReference>
<keyword evidence="9 11" id="KW-1015">Disulfide bond</keyword>
<feature type="domain" description="EGF-like" evidence="13">
    <location>
        <begin position="2020"/>
        <end position="2061"/>
    </location>
</feature>
<feature type="domain" description="EGF-like" evidence="13">
    <location>
        <begin position="1537"/>
        <end position="1574"/>
    </location>
</feature>
<feature type="domain" description="EGF-like" evidence="13">
    <location>
        <begin position="210"/>
        <end position="242"/>
    </location>
</feature>
<feature type="domain" description="EGF-like" evidence="13">
    <location>
        <begin position="493"/>
        <end position="533"/>
    </location>
</feature>
<feature type="domain" description="EGF-like" evidence="13">
    <location>
        <begin position="1160"/>
        <end position="1201"/>
    </location>
</feature>
<organism evidence="15">
    <name type="scientific">Lygus hesperus</name>
    <name type="common">Western plant bug</name>
    <dbReference type="NCBI Taxonomy" id="30085"/>
    <lineage>
        <taxon>Eukaryota</taxon>
        <taxon>Metazoa</taxon>
        <taxon>Ecdysozoa</taxon>
        <taxon>Arthropoda</taxon>
        <taxon>Hexapoda</taxon>
        <taxon>Insecta</taxon>
        <taxon>Pterygota</taxon>
        <taxon>Neoptera</taxon>
        <taxon>Paraneoptera</taxon>
        <taxon>Hemiptera</taxon>
        <taxon>Heteroptera</taxon>
        <taxon>Panheteroptera</taxon>
        <taxon>Cimicomorpha</taxon>
        <taxon>Miridae</taxon>
        <taxon>Mirini</taxon>
        <taxon>Lygus</taxon>
    </lineage>
</organism>
<evidence type="ECO:0000256" key="1">
    <source>
        <dbReference type="ARBA" id="ARBA00004498"/>
    </source>
</evidence>
<dbReference type="EMBL" id="GDHC01016529">
    <property type="protein sequence ID" value="JAQ02100.1"/>
    <property type="molecule type" value="Transcribed_RNA"/>
</dbReference>
<dbReference type="InterPro" id="IPR049883">
    <property type="entry name" value="NOTCH1_EGF-like"/>
</dbReference>
<evidence type="ECO:0000256" key="5">
    <source>
        <dbReference type="ARBA" id="ARBA00022702"/>
    </source>
</evidence>
<dbReference type="FunFam" id="2.10.25.10:FF:000097">
    <property type="entry name" value="Fibrillin 2"/>
    <property type="match status" value="1"/>
</dbReference>
<protein>
    <submittedName>
        <fullName evidence="15">Fibrillin-2</fullName>
    </submittedName>
</protein>
<evidence type="ECO:0000256" key="8">
    <source>
        <dbReference type="ARBA" id="ARBA00022837"/>
    </source>
</evidence>
<evidence type="ECO:0000256" key="2">
    <source>
        <dbReference type="ARBA" id="ARBA00022525"/>
    </source>
</evidence>
<dbReference type="Pfam" id="PF14670">
    <property type="entry name" value="FXa_inhibition"/>
    <property type="match status" value="1"/>
</dbReference>
<dbReference type="FunFam" id="2.10.25.10:FF:000240">
    <property type="entry name" value="Vitamin K-dependent protein S"/>
    <property type="match status" value="1"/>
</dbReference>
<evidence type="ECO:0000256" key="6">
    <source>
        <dbReference type="ARBA" id="ARBA00022729"/>
    </source>
</evidence>
<feature type="non-terminal residue" evidence="15">
    <location>
        <position position="1"/>
    </location>
</feature>
<dbReference type="PROSITE" id="PS50026">
    <property type="entry name" value="EGF_3"/>
    <property type="match status" value="42"/>
</dbReference>
<dbReference type="PROSITE" id="PS01186">
    <property type="entry name" value="EGF_2"/>
    <property type="match status" value="31"/>
</dbReference>
<feature type="domain" description="EGF-like" evidence="13">
    <location>
        <begin position="657"/>
        <end position="696"/>
    </location>
</feature>
<evidence type="ECO:0000256" key="3">
    <source>
        <dbReference type="ARBA" id="ARBA00022530"/>
    </source>
</evidence>
<feature type="disulfide bond" evidence="11">
    <location>
        <begin position="538"/>
        <end position="548"/>
    </location>
</feature>
<dbReference type="GO" id="GO:0071944">
    <property type="term" value="C:cell periphery"/>
    <property type="evidence" value="ECO:0007669"/>
    <property type="project" value="UniProtKB-ARBA"/>
</dbReference>
<feature type="disulfide bond" evidence="11">
    <location>
        <begin position="214"/>
        <end position="224"/>
    </location>
</feature>
<feature type="compositionally biased region" description="Basic residues" evidence="12">
    <location>
        <begin position="2845"/>
        <end position="2874"/>
    </location>
</feature>
<keyword evidence="5" id="KW-0372">Hormone</keyword>
<keyword evidence="8" id="KW-0106">Calcium</keyword>
<feature type="domain" description="EGF-like" evidence="13">
    <location>
        <begin position="2297"/>
        <end position="2337"/>
    </location>
</feature>
<feature type="domain" description="TB" evidence="14">
    <location>
        <begin position="2425"/>
        <end position="2478"/>
    </location>
</feature>
<feature type="region of interest" description="Disordered" evidence="12">
    <location>
        <begin position="459"/>
        <end position="485"/>
    </location>
</feature>
<dbReference type="Gene3D" id="2.10.25.10">
    <property type="entry name" value="Laminin"/>
    <property type="match status" value="46"/>
</dbReference>
<feature type="disulfide bond" evidence="11">
    <location>
        <begin position="661"/>
        <end position="671"/>
    </location>
</feature>
<feature type="domain" description="EGF-like" evidence="13">
    <location>
        <begin position="1244"/>
        <end position="1285"/>
    </location>
</feature>
<dbReference type="FunFam" id="2.10.25.10:FF:000017">
    <property type="entry name" value="latent-transforming growth factor beta-binding protein 4 isoform X1"/>
    <property type="match status" value="2"/>
</dbReference>
<feature type="domain" description="TB" evidence="14">
    <location>
        <begin position="397"/>
        <end position="451"/>
    </location>
</feature>
<feature type="domain" description="EGF-like" evidence="13">
    <location>
        <begin position="1412"/>
        <end position="1452"/>
    </location>
</feature>
<dbReference type="SMART" id="SM00179">
    <property type="entry name" value="EGF_CA"/>
    <property type="match status" value="44"/>
</dbReference>
<dbReference type="Pfam" id="PF12662">
    <property type="entry name" value="cEGF"/>
    <property type="match status" value="2"/>
</dbReference>
<dbReference type="SUPFAM" id="SSF57196">
    <property type="entry name" value="EGF/Laminin"/>
    <property type="match status" value="11"/>
</dbReference>
<feature type="domain" description="EGF-like" evidence="13">
    <location>
        <begin position="1202"/>
        <end position="1243"/>
    </location>
</feature>
<dbReference type="Pfam" id="PF12947">
    <property type="entry name" value="EGF_3"/>
    <property type="match status" value="2"/>
</dbReference>
<feature type="domain" description="TB" evidence="14">
    <location>
        <begin position="743"/>
        <end position="799"/>
    </location>
</feature>
<feature type="domain" description="EGF-like" evidence="13">
    <location>
        <begin position="2489"/>
        <end position="2530"/>
    </location>
</feature>
<reference evidence="15" key="1">
    <citation type="journal article" date="2016" name="Gigascience">
        <title>De novo construction of an expanded transcriptome assembly for the western tarnished plant bug, Lygus hesperus.</title>
        <authorList>
            <person name="Tassone E.E."/>
            <person name="Geib S.M."/>
            <person name="Hall B."/>
            <person name="Fabrick J.A."/>
            <person name="Brent C.S."/>
            <person name="Hull J.J."/>
        </authorList>
    </citation>
    <scope>NUCLEOTIDE SEQUENCE</scope>
</reference>
<evidence type="ECO:0000256" key="7">
    <source>
        <dbReference type="ARBA" id="ARBA00022737"/>
    </source>
</evidence>
<accession>A0A146L5Y5</accession>
<keyword evidence="2" id="KW-0964">Secreted</keyword>
<feature type="domain" description="EGF-like" evidence="13">
    <location>
        <begin position="309"/>
        <end position="346"/>
    </location>
</feature>
<dbReference type="PROSITE" id="PS51364">
    <property type="entry name" value="TB"/>
    <property type="match status" value="9"/>
</dbReference>
<gene>
    <name evidence="15" type="primary">Fbn2_1</name>
    <name evidence="15" type="ORF">g.91743</name>
</gene>
<dbReference type="Pfam" id="PF12661">
    <property type="entry name" value="hEGF"/>
    <property type="match status" value="3"/>
</dbReference>
<dbReference type="PROSITE" id="PS01187">
    <property type="entry name" value="EGF_CA"/>
    <property type="match status" value="15"/>
</dbReference>
<evidence type="ECO:0000256" key="4">
    <source>
        <dbReference type="ARBA" id="ARBA00022536"/>
    </source>
</evidence>
<name>A0A146L5Y5_LYGHE</name>
<feature type="disulfide bond" evidence="11">
    <location>
        <begin position="2698"/>
        <end position="2708"/>
    </location>
</feature>
<dbReference type="GO" id="GO:0005509">
    <property type="term" value="F:calcium ion binding"/>
    <property type="evidence" value="ECO:0007669"/>
    <property type="project" value="InterPro"/>
</dbReference>
<dbReference type="FunFam" id="2.10.25.10:FF:000653">
    <property type="entry name" value="Putative Fibrillin-1"/>
    <property type="match status" value="1"/>
</dbReference>
<dbReference type="InterPro" id="IPR052080">
    <property type="entry name" value="vWF_C/EGF_Fibrillin"/>
</dbReference>
<feature type="domain" description="EGF-like" evidence="13">
    <location>
        <begin position="2214"/>
        <end position="2255"/>
    </location>
</feature>
<feature type="domain" description="EGF-like" evidence="13">
    <location>
        <begin position="2256"/>
        <end position="2296"/>
    </location>
</feature>
<dbReference type="FunFam" id="2.10.25.10:FF:000804">
    <property type="entry name" value="Fibrillin-1"/>
    <property type="match status" value="1"/>
</dbReference>
<dbReference type="GO" id="GO:0048731">
    <property type="term" value="P:system development"/>
    <property type="evidence" value="ECO:0007669"/>
    <property type="project" value="UniProtKB-ARBA"/>
</dbReference>
<dbReference type="FunFam" id="2.10.25.10:FF:000003">
    <property type="entry name" value="fibrillin-1 isoform X1"/>
    <property type="match status" value="16"/>
</dbReference>
<feature type="domain" description="EGF-like" evidence="13">
    <location>
        <begin position="1579"/>
        <end position="1619"/>
    </location>
</feature>
<feature type="domain" description="EGF-like" evidence="13">
    <location>
        <begin position="1002"/>
        <end position="1044"/>
    </location>
</feature>
<dbReference type="FunFam" id="2.10.25.10:FF:000010">
    <property type="entry name" value="Pro-epidermal growth factor"/>
    <property type="match status" value="1"/>
</dbReference>
<dbReference type="InterPro" id="IPR009030">
    <property type="entry name" value="Growth_fac_rcpt_cys_sf"/>
</dbReference>
<dbReference type="GO" id="GO:0005179">
    <property type="term" value="F:hormone activity"/>
    <property type="evidence" value="ECO:0007669"/>
    <property type="project" value="UniProtKB-KW"/>
</dbReference>
<feature type="domain" description="EGF-like" evidence="13">
    <location>
        <begin position="1369"/>
        <end position="1411"/>
    </location>
</feature>
<dbReference type="InterPro" id="IPR024731">
    <property type="entry name" value="NELL2-like_EGF"/>
</dbReference>
<feature type="domain" description="EGF-like" evidence="13">
    <location>
        <begin position="1696"/>
        <end position="1737"/>
    </location>
</feature>
<keyword evidence="3" id="KW-0272">Extracellular matrix</keyword>
<dbReference type="InterPro" id="IPR001881">
    <property type="entry name" value="EGF-like_Ca-bd_dom"/>
</dbReference>
<feature type="domain" description="EGF-like" evidence="13">
    <location>
        <begin position="1852"/>
        <end position="1893"/>
    </location>
</feature>
<feature type="domain" description="EGF-like" evidence="13">
    <location>
        <begin position="2338"/>
        <end position="2378"/>
    </location>
</feature>
<dbReference type="FunFam" id="2.10.25.10:FF:000125">
    <property type="entry name" value="Neurogenic locus notch protein-like"/>
    <property type="match status" value="1"/>
</dbReference>
<dbReference type="FunFam" id="2.10.25.10:FF:000005">
    <property type="entry name" value="Fibrillin 2"/>
    <property type="match status" value="1"/>
</dbReference>
<dbReference type="InterPro" id="IPR000152">
    <property type="entry name" value="EGF-type_Asp/Asn_hydroxyl_site"/>
</dbReference>
<dbReference type="CDD" id="cd00054">
    <property type="entry name" value="EGF_CA"/>
    <property type="match status" value="23"/>
</dbReference>
<comment type="subcellular location">
    <subcellularLocation>
        <location evidence="1">Secreted</location>
        <location evidence="1">Extracellular space</location>
        <location evidence="1">Extracellular matrix</location>
    </subcellularLocation>
</comment>
<dbReference type="FunFam" id="2.10.25.10:FF:000023">
    <property type="entry name" value="Fibrillin 2"/>
    <property type="match status" value="1"/>
</dbReference>
<dbReference type="SUPFAM" id="SSF57581">
    <property type="entry name" value="TB module/8-cys domain"/>
    <property type="match status" value="9"/>
</dbReference>
<dbReference type="SUPFAM" id="SSF57184">
    <property type="entry name" value="Growth factor receptor domain"/>
    <property type="match status" value="11"/>
</dbReference>
<feature type="domain" description="EGF-like" evidence="13">
    <location>
        <begin position="2379"/>
        <end position="2420"/>
    </location>
</feature>
<feature type="domain" description="EGF-like" evidence="13">
    <location>
        <begin position="2105"/>
        <end position="2142"/>
    </location>
</feature>
<feature type="domain" description="EGF-like" evidence="13">
    <location>
        <begin position="1494"/>
        <end position="1531"/>
    </location>
</feature>
<evidence type="ECO:0000256" key="11">
    <source>
        <dbReference type="PROSITE-ProRule" id="PRU00076"/>
    </source>
</evidence>
<evidence type="ECO:0000259" key="13">
    <source>
        <dbReference type="PROSITE" id="PS50026"/>
    </source>
</evidence>
<dbReference type="InterPro" id="IPR000742">
    <property type="entry name" value="EGF"/>
</dbReference>
<feature type="domain" description="EGF-like" evidence="13">
    <location>
        <begin position="2062"/>
        <end position="2104"/>
    </location>
</feature>
<feature type="domain" description="EGF-like" evidence="13">
    <location>
        <begin position="853"/>
        <end position="894"/>
    </location>
</feature>
<proteinExistence type="predicted"/>
<feature type="domain" description="EGF-like" evidence="13">
    <location>
        <begin position="1937"/>
        <end position="1978"/>
    </location>
</feature>
<dbReference type="InterPro" id="IPR013032">
    <property type="entry name" value="EGF-like_CS"/>
</dbReference>
<feature type="domain" description="EGF-like" evidence="13">
    <location>
        <begin position="351"/>
        <end position="388"/>
    </location>
</feature>
<feature type="domain" description="EGF-like" evidence="13">
    <location>
        <begin position="2611"/>
        <end position="2653"/>
    </location>
</feature>
<dbReference type="FunFam" id="2.10.25.10:FF:000119">
    <property type="entry name" value="vitamin K-dependent protein S"/>
    <property type="match status" value="1"/>
</dbReference>
<dbReference type="PIRSF" id="PIRSF036312">
    <property type="entry name" value="Fibrillin"/>
    <property type="match status" value="1"/>
</dbReference>
<evidence type="ECO:0000256" key="9">
    <source>
        <dbReference type="ARBA" id="ARBA00023157"/>
    </source>
</evidence>
<evidence type="ECO:0000259" key="14">
    <source>
        <dbReference type="PROSITE" id="PS51364"/>
    </source>
</evidence>
<feature type="domain" description="TB" evidence="14">
    <location>
        <begin position="248"/>
        <end position="289"/>
    </location>
</feature>
<feature type="region of interest" description="Disordered" evidence="12">
    <location>
        <begin position="2829"/>
        <end position="2880"/>
    </location>
</feature>
<feature type="domain" description="TB" evidence="14">
    <location>
        <begin position="1049"/>
        <end position="1106"/>
    </location>
</feature>
<feature type="domain" description="EGF-like" evidence="13">
    <location>
        <begin position="1286"/>
        <end position="1326"/>
    </location>
</feature>
<feature type="domain" description="EGF-like" evidence="13">
    <location>
        <begin position="1117"/>
        <end position="1155"/>
    </location>
</feature>
<dbReference type="InterPro" id="IPR018097">
    <property type="entry name" value="EGF_Ca-bd_CS"/>
</dbReference>
<feature type="domain" description="EGF-like" evidence="13">
    <location>
        <begin position="1327"/>
        <end position="1368"/>
    </location>
</feature>
<dbReference type="Pfam" id="PF07645">
    <property type="entry name" value="EGF_CA"/>
    <property type="match status" value="37"/>
</dbReference>
<feature type="domain" description="EGF-like" evidence="13">
    <location>
        <begin position="615"/>
        <end position="656"/>
    </location>
</feature>
<dbReference type="FunFam" id="2.10.25.10:FF:000002">
    <property type="entry name" value="Latent-transforming growth factor beta-binding protein 3"/>
    <property type="match status" value="1"/>
</dbReference>
<dbReference type="InterPro" id="IPR036773">
    <property type="entry name" value="TB_dom_sf"/>
</dbReference>
<dbReference type="FunFam" id="2.10.25.10:FF:000038">
    <property type="entry name" value="Fibrillin 2"/>
    <property type="match status" value="1"/>
</dbReference>
<feature type="domain" description="EGF-like" evidence="13">
    <location>
        <begin position="2572"/>
        <end position="2610"/>
    </location>
</feature>
<evidence type="ECO:0000256" key="10">
    <source>
        <dbReference type="ARBA" id="ARBA00023180"/>
    </source>
</evidence>
<feature type="domain" description="EGF-like" evidence="13">
    <location>
        <begin position="1894"/>
        <end position="1936"/>
    </location>
</feature>
<feature type="disulfide bond" evidence="11">
    <location>
        <begin position="232"/>
        <end position="241"/>
    </location>
</feature>
<dbReference type="SMART" id="SM00181">
    <property type="entry name" value="EGF"/>
    <property type="match status" value="48"/>
</dbReference>
<dbReference type="FunFam" id="2.10.25.10:FF:000044">
    <property type="entry name" value="Fibrillin 2"/>
    <property type="match status" value="1"/>
</dbReference>
<dbReference type="Pfam" id="PF00683">
    <property type="entry name" value="TB"/>
    <property type="match status" value="9"/>
</dbReference>
<feature type="domain" description="EGF-like" evidence="13">
    <location>
        <begin position="697"/>
        <end position="738"/>
    </location>
</feature>
<evidence type="ECO:0000256" key="12">
    <source>
        <dbReference type="SAM" id="MobiDB-lite"/>
    </source>
</evidence>
<feature type="region of interest" description="Disordered" evidence="12">
    <location>
        <begin position="18"/>
        <end position="37"/>
    </location>
</feature>
<dbReference type="PANTHER" id="PTHR47333">
    <property type="entry name" value="VON WILLEBRAND FACTOR C AND EGF DOMAIN-CONTAINING PROTEIN"/>
    <property type="match status" value="1"/>
</dbReference>
<comment type="caution">
    <text evidence="11">Lacks conserved residue(s) required for the propagation of feature annotation.</text>
</comment>
<feature type="domain" description="EGF-like" evidence="13">
    <location>
        <begin position="534"/>
        <end position="573"/>
    </location>
</feature>